<sequence length="124" mass="12874">MSDSYNNNQDSQDTGAYDQMSGQDGDMGGGRGALGSGVAGGYEGNQSQNQNQGQNQSQNSNQSQSATGTGTGQTAEKQDWLDKSLETAGKKFGVNISDANADKIGDFVNKEFQSKAGRGIPGVQ</sequence>
<dbReference type="Proteomes" id="UP000292957">
    <property type="component" value="Unassembled WGS sequence"/>
</dbReference>
<organism evidence="2">
    <name type="scientific">Dichomitus squalens</name>
    <dbReference type="NCBI Taxonomy" id="114155"/>
    <lineage>
        <taxon>Eukaryota</taxon>
        <taxon>Fungi</taxon>
        <taxon>Dikarya</taxon>
        <taxon>Basidiomycota</taxon>
        <taxon>Agaricomycotina</taxon>
        <taxon>Agaricomycetes</taxon>
        <taxon>Polyporales</taxon>
        <taxon>Polyporaceae</taxon>
        <taxon>Dichomitus</taxon>
    </lineage>
</organism>
<name>A0A4V2JYN0_9APHY</name>
<dbReference type="OrthoDB" id="3050608at2759"/>
<reference evidence="2" key="1">
    <citation type="submission" date="2019-01" db="EMBL/GenBank/DDBJ databases">
        <title>Draft genome sequences of three monokaryotic isolates of the white-rot basidiomycete fungus Dichomitus squalens.</title>
        <authorList>
            <consortium name="DOE Joint Genome Institute"/>
            <person name="Lopez S.C."/>
            <person name="Andreopoulos B."/>
            <person name="Pangilinan J."/>
            <person name="Lipzen A."/>
            <person name="Riley R."/>
            <person name="Ahrendt S."/>
            <person name="Ng V."/>
            <person name="Barry K."/>
            <person name="Daum C."/>
            <person name="Grigoriev I.V."/>
            <person name="Hilden K.S."/>
            <person name="Makela M.R."/>
            <person name="de Vries R.P."/>
        </authorList>
    </citation>
    <scope>NUCLEOTIDE SEQUENCE [LARGE SCALE GENOMIC DNA]</scope>
    <source>
        <strain evidence="2">OM18370.1</strain>
    </source>
</reference>
<evidence type="ECO:0000313" key="2">
    <source>
        <dbReference type="EMBL" id="TBU21773.1"/>
    </source>
</evidence>
<dbReference type="EMBL" id="ML143577">
    <property type="protein sequence ID" value="TBU21773.1"/>
    <property type="molecule type" value="Genomic_DNA"/>
</dbReference>
<dbReference type="AlphaFoldDB" id="A0A4V2JYN0"/>
<proteinExistence type="predicted"/>
<evidence type="ECO:0000256" key="1">
    <source>
        <dbReference type="SAM" id="MobiDB-lite"/>
    </source>
</evidence>
<gene>
    <name evidence="2" type="ORF">BD311DRAFT_812013</name>
</gene>
<feature type="region of interest" description="Disordered" evidence="1">
    <location>
        <begin position="1"/>
        <end position="82"/>
    </location>
</feature>
<accession>A0A4V2JYN0</accession>
<feature type="compositionally biased region" description="Polar residues" evidence="1">
    <location>
        <begin position="1"/>
        <end position="14"/>
    </location>
</feature>
<feature type="compositionally biased region" description="Low complexity" evidence="1">
    <location>
        <begin position="44"/>
        <end position="75"/>
    </location>
</feature>
<feature type="compositionally biased region" description="Gly residues" evidence="1">
    <location>
        <begin position="25"/>
        <end position="43"/>
    </location>
</feature>
<protein>
    <submittedName>
        <fullName evidence="2">Uncharacterized protein</fullName>
    </submittedName>
</protein>